<organism evidence="1">
    <name type="scientific">Rhizophora mucronata</name>
    <name type="common">Asiatic mangrove</name>
    <dbReference type="NCBI Taxonomy" id="61149"/>
    <lineage>
        <taxon>Eukaryota</taxon>
        <taxon>Viridiplantae</taxon>
        <taxon>Streptophyta</taxon>
        <taxon>Embryophyta</taxon>
        <taxon>Tracheophyta</taxon>
        <taxon>Spermatophyta</taxon>
        <taxon>Magnoliopsida</taxon>
        <taxon>eudicotyledons</taxon>
        <taxon>Gunneridae</taxon>
        <taxon>Pentapetalae</taxon>
        <taxon>rosids</taxon>
        <taxon>fabids</taxon>
        <taxon>Malpighiales</taxon>
        <taxon>Rhizophoraceae</taxon>
        <taxon>Rhizophora</taxon>
    </lineage>
</organism>
<protein>
    <submittedName>
        <fullName evidence="1">Uncharacterized protein</fullName>
    </submittedName>
</protein>
<reference evidence="1" key="1">
    <citation type="submission" date="2018-02" db="EMBL/GenBank/DDBJ databases">
        <title>Rhizophora mucronata_Transcriptome.</title>
        <authorList>
            <person name="Meera S.P."/>
            <person name="Sreeshan A."/>
            <person name="Augustine A."/>
        </authorList>
    </citation>
    <scope>NUCLEOTIDE SEQUENCE</scope>
    <source>
        <tissue evidence="1">Leaf</tissue>
    </source>
</reference>
<sequence length="37" mass="4313">MRCQSSSLSSLVCFREWWSQTISSINFRPRKSQSSMA</sequence>
<evidence type="ECO:0000313" key="1">
    <source>
        <dbReference type="EMBL" id="MBX35736.1"/>
    </source>
</evidence>
<proteinExistence type="predicted"/>
<dbReference type="AlphaFoldDB" id="A0A2P2MZU5"/>
<name>A0A2P2MZU5_RHIMU</name>
<accession>A0A2P2MZU5</accession>
<dbReference type="EMBL" id="GGEC01055252">
    <property type="protein sequence ID" value="MBX35736.1"/>
    <property type="molecule type" value="Transcribed_RNA"/>
</dbReference>